<evidence type="ECO:0000256" key="1">
    <source>
        <dbReference type="SAM" id="Phobius"/>
    </source>
</evidence>
<protein>
    <submittedName>
        <fullName evidence="2">Uncharacterized protein</fullName>
    </submittedName>
</protein>
<dbReference type="AlphaFoldDB" id="B0CJM1"/>
<name>B0CJM1_BRUSI</name>
<accession>B0CJM1</accession>
<keyword evidence="1" id="KW-0472">Membrane</keyword>
<proteinExistence type="predicted"/>
<sequence>MISLPDITVPAVTRLPVDQMEMGLDLLRTVHAALQDHTFIDCDTLLALSGTMFVALDALGPVHSLLSKAHRETPPSKPAPGSLLEVIAQYREGSAAFKGWEEQGYSDEAAAVAATYGPAMDALTNWDGPVNRLDEVCEAIRLAISEDAICDDLARAPLRAALIYLEKATGWKEPERSPSSSSPAFFLHFCFCAWLVASHMFLSGCFRPRRAV</sequence>
<gene>
    <name evidence="2" type="ordered locus">BSUIS_A0265</name>
</gene>
<dbReference type="EMBL" id="CP000911">
    <property type="protein sequence ID" value="ABY37362.1"/>
    <property type="molecule type" value="Genomic_DNA"/>
</dbReference>
<reference evidence="2 3" key="1">
    <citation type="submission" date="2007-12" db="EMBL/GenBank/DDBJ databases">
        <title>Brucella suis ATCC 23445 whole genome shotgun sequencing project.</title>
        <authorList>
            <person name="Setubal J.C."/>
            <person name="Bowns C."/>
            <person name="Boyle S."/>
            <person name="Crasta O.R."/>
            <person name="Czar M.J."/>
            <person name="Dharmanolla C."/>
            <person name="Gillespie J.J."/>
            <person name="Kenyon R.W."/>
            <person name="Lu J."/>
            <person name="Mane S."/>
            <person name="Mohapatra S."/>
            <person name="Nagrani S."/>
            <person name="Purkayastha A."/>
            <person name="Rajasimha H.K."/>
            <person name="Shallom J.M."/>
            <person name="Shallom S."/>
            <person name="Shukla M."/>
            <person name="Snyder E.E."/>
            <person name="Sobral B.W."/>
            <person name="Wattam A.R."/>
            <person name="Will R."/>
            <person name="Williams K."/>
            <person name="Yoo H."/>
            <person name="Bruce D."/>
            <person name="Detter C."/>
            <person name="Munk C."/>
            <person name="Brettin T.S."/>
        </authorList>
    </citation>
    <scope>NUCLEOTIDE SEQUENCE [LARGE SCALE GENOMIC DNA]</scope>
    <source>
        <strain evidence="3">ATCC 23445 / NCTC 10510</strain>
    </source>
</reference>
<keyword evidence="1" id="KW-0812">Transmembrane</keyword>
<dbReference type="HOGENOM" id="CLU_1297833_0_0_5"/>
<feature type="transmembrane region" description="Helical" evidence="1">
    <location>
        <begin position="185"/>
        <end position="206"/>
    </location>
</feature>
<dbReference type="Proteomes" id="UP000008545">
    <property type="component" value="Chromosome I"/>
</dbReference>
<evidence type="ECO:0000313" key="2">
    <source>
        <dbReference type="EMBL" id="ABY37362.1"/>
    </source>
</evidence>
<organism evidence="2 3">
    <name type="scientific">Brucella suis (strain ATCC 23445 / NCTC 10510)</name>
    <dbReference type="NCBI Taxonomy" id="470137"/>
    <lineage>
        <taxon>Bacteria</taxon>
        <taxon>Pseudomonadati</taxon>
        <taxon>Pseudomonadota</taxon>
        <taxon>Alphaproteobacteria</taxon>
        <taxon>Hyphomicrobiales</taxon>
        <taxon>Brucellaceae</taxon>
        <taxon>Brucella/Ochrobactrum group</taxon>
        <taxon>Brucella</taxon>
    </lineage>
</organism>
<dbReference type="KEGG" id="bmt:BSUIS_A0265"/>
<keyword evidence="1" id="KW-1133">Transmembrane helix</keyword>
<evidence type="ECO:0000313" key="3">
    <source>
        <dbReference type="Proteomes" id="UP000008545"/>
    </source>
</evidence>